<evidence type="ECO:0000256" key="1">
    <source>
        <dbReference type="SAM" id="Coils"/>
    </source>
</evidence>
<proteinExistence type="predicted"/>
<dbReference type="EMBL" id="CAJGYO010000616">
    <property type="protein sequence ID" value="CAD6342857.1"/>
    <property type="molecule type" value="Genomic_DNA"/>
</dbReference>
<protein>
    <submittedName>
        <fullName evidence="3">Uncharacterized protein</fullName>
    </submittedName>
</protein>
<gene>
    <name evidence="3" type="ORF">NCGR_LOCUS66955</name>
</gene>
<keyword evidence="4" id="KW-1185">Reference proteome</keyword>
<dbReference type="OrthoDB" id="2019255at2759"/>
<evidence type="ECO:0000313" key="3">
    <source>
        <dbReference type="EMBL" id="CAD6342857.1"/>
    </source>
</evidence>
<evidence type="ECO:0000256" key="2">
    <source>
        <dbReference type="SAM" id="MobiDB-lite"/>
    </source>
</evidence>
<accession>A0A811SP86</accession>
<feature type="compositionally biased region" description="Low complexity" evidence="2">
    <location>
        <begin position="614"/>
        <end position="628"/>
    </location>
</feature>
<sequence>MSSWLRSAVSKAVEAGGRSGVARTVLGYADAVAHHAGQAVAEGAKIINERMNYKSVKQTVKRLEEVAVSSREDGRVQVLRHWLRALQEVEAEVGGSGGSSRQNVPSSEPNSSKASLAKVLFYDADIGGPPMNFLDVFLYSQALEGITLSMILEAPKEEEVSLLLEIFGICLTGGKEVNNAIVSSIQDLAKSFSNYHDEVLVKREELLQFTQSAISGLKRNADIVRIDAEALELWKKLDEKEASRVQSIGDPDKVTEKTSTVESFKEALTEVRFCSRMEELLLKKKTINTGDSLEIHSQKVEKLKVLATSLANSSSKAEKRILDHRCQKEEALNFRAKKENEVIAVEKDLTAEISELEKQRDELEAQLKKVNISLNAAVGRLKQTREERDQFHEANNKMIFSLQAKENDLSKSIDSCNMEASVVKTWVNFLEDTWQLQSSYNEQKENKTNDELERCTNNFLKSTKHHLSYFKEVLSPSIERNRILSCDNLAILNSREESIEYGGDDEVSEKTSPQKSLEEEYLETEKKIVIAFSIVDRMKKMFYSEQGANSRQDDAEVRTLFSEIEKLREVFESVERPTLDIEVRKAKEPMKDRSGSSRSTKDKSEASHSPVQAPSSPKDVPVDSPKSPGKSEQMLDTDSELAKLELEFGKVNKDHEEISGWDFDELEEELRADISKSNNPK</sequence>
<dbReference type="AlphaFoldDB" id="A0A811SP86"/>
<evidence type="ECO:0000313" key="4">
    <source>
        <dbReference type="Proteomes" id="UP000604825"/>
    </source>
</evidence>
<feature type="coiled-coil region" evidence="1">
    <location>
        <begin position="346"/>
        <end position="380"/>
    </location>
</feature>
<name>A0A811SP86_9POAL</name>
<keyword evidence="1" id="KW-0175">Coiled coil</keyword>
<feature type="compositionally biased region" description="Basic and acidic residues" evidence="2">
    <location>
        <begin position="582"/>
        <end position="606"/>
    </location>
</feature>
<feature type="region of interest" description="Disordered" evidence="2">
    <location>
        <begin position="582"/>
        <end position="641"/>
    </location>
</feature>
<dbReference type="Proteomes" id="UP000604825">
    <property type="component" value="Unassembled WGS sequence"/>
</dbReference>
<dbReference type="PANTHER" id="PTHR34121:SF1">
    <property type="entry name" value="FILAMIN-A-INTERACTING PROTEIN 1"/>
    <property type="match status" value="1"/>
</dbReference>
<organism evidence="3 4">
    <name type="scientific">Miscanthus lutarioriparius</name>
    <dbReference type="NCBI Taxonomy" id="422564"/>
    <lineage>
        <taxon>Eukaryota</taxon>
        <taxon>Viridiplantae</taxon>
        <taxon>Streptophyta</taxon>
        <taxon>Embryophyta</taxon>
        <taxon>Tracheophyta</taxon>
        <taxon>Spermatophyta</taxon>
        <taxon>Magnoliopsida</taxon>
        <taxon>Liliopsida</taxon>
        <taxon>Poales</taxon>
        <taxon>Poaceae</taxon>
        <taxon>PACMAD clade</taxon>
        <taxon>Panicoideae</taxon>
        <taxon>Andropogonodae</taxon>
        <taxon>Andropogoneae</taxon>
        <taxon>Saccharinae</taxon>
        <taxon>Miscanthus</taxon>
    </lineage>
</organism>
<comment type="caution">
    <text evidence="3">The sequence shown here is derived from an EMBL/GenBank/DDBJ whole genome shotgun (WGS) entry which is preliminary data.</text>
</comment>
<reference evidence="3" key="1">
    <citation type="submission" date="2020-10" db="EMBL/GenBank/DDBJ databases">
        <authorList>
            <person name="Han B."/>
            <person name="Lu T."/>
            <person name="Zhao Q."/>
            <person name="Huang X."/>
            <person name="Zhao Y."/>
        </authorList>
    </citation>
    <scope>NUCLEOTIDE SEQUENCE</scope>
</reference>
<dbReference type="PANTHER" id="PTHR34121">
    <property type="entry name" value="MYOSIN-11"/>
    <property type="match status" value="1"/>
</dbReference>